<evidence type="ECO:0000259" key="8">
    <source>
        <dbReference type="Pfam" id="PF18364"/>
    </source>
</evidence>
<dbReference type="Pfam" id="PF01568">
    <property type="entry name" value="Molydop_binding"/>
    <property type="match status" value="1"/>
</dbReference>
<keyword evidence="3" id="KW-0500">Molybdenum</keyword>
<name>A0A1H6DAG2_9GAMM</name>
<dbReference type="SUPFAM" id="SSF50692">
    <property type="entry name" value="ADC-like"/>
    <property type="match status" value="1"/>
</dbReference>
<comment type="cofactor">
    <cofactor evidence="1">
        <name>Mo-bis(molybdopterin guanine dinucleotide)</name>
        <dbReference type="ChEBI" id="CHEBI:60539"/>
    </cofactor>
</comment>
<dbReference type="GO" id="GO:0009061">
    <property type="term" value="P:anaerobic respiration"/>
    <property type="evidence" value="ECO:0007669"/>
    <property type="project" value="TreeGrafter"/>
</dbReference>
<dbReference type="Gene3D" id="3.90.55.10">
    <property type="entry name" value="Dimethylsulfoxide Reductase, domain 3"/>
    <property type="match status" value="1"/>
</dbReference>
<keyword evidence="5" id="KW-0560">Oxidoreductase</keyword>
<gene>
    <name evidence="9" type="ORF">SAMN05444390_105243</name>
</gene>
<dbReference type="EMBL" id="FNVQ01000005">
    <property type="protein sequence ID" value="SEG81695.1"/>
    <property type="molecule type" value="Genomic_DNA"/>
</dbReference>
<dbReference type="GO" id="GO:0030151">
    <property type="term" value="F:molybdenum ion binding"/>
    <property type="evidence" value="ECO:0007669"/>
    <property type="project" value="TreeGrafter"/>
</dbReference>
<dbReference type="GO" id="GO:0016491">
    <property type="term" value="F:oxidoreductase activity"/>
    <property type="evidence" value="ECO:0007669"/>
    <property type="project" value="UniProtKB-KW"/>
</dbReference>
<comment type="similarity">
    <text evidence="2">Belongs to the prokaryotic molybdopterin-containing oxidoreductase family.</text>
</comment>
<sequence>MKDKDIRYHSSHWGTFSARNDNGRLEITPFEKDPDPSEILANIPAALDHPARLSKPLIRRGWLEDGPGPDTRRGEDDYIEMEWDQALDLAASELRRLGAGPEQPAERPVAGSRVFGGSYGWSSAGRFHHAQSQVHRFLNSTFGGYVRSVDTYSSAAGETLLSLVWGPAMKLARDHPTWQEIAEETELLIAFGGLPLRNLQTSPGGISCHTARSSLQAAAERGCEFVSISPLGDDFTDLPNVTRIAPRPATDVALMLGMASQLHASGQVDHAYLERFTTGYDRFEAYLLGNTDGVEKTPEWAAAICGVPAERIVELAEQVASKRTHIAVAYSLQRSQYGEEPVWMALTLTAMLGQYPLPGAGFSYALGSISSVGKPPLAVPLPTLPQGTNRVDDFIPVARIAELLLHPGKRYTYKGETRSYADIRLVYWAGGNPFHHHQDLEKLRRAFSRPDTIIINESVSTASTRYADIIFPATITAEREDIGAGSNDPFLVPMQRLTEVRNGARDDYDIFAALAARLGCKELFTEGRSSRQWLHHMYTRTQQALSERNMPAPDFDDFMQGGILELPTSSTPGGIARFHQDPDSNPLDTPSGRIEIWSDRVAGTELPGHPAWVEPDEWLGGEQAKLHRFQLVANQPKGKLHSQLDFGATSMALKKDGREIARLHPDDARELGVKEGDVIRLWNGRGAALAAVGISDQLLPSVVQLSTGAWYAPKELEGSGITCVNGNPNILTSDAGASDLSQGCAGQLSLVSVEKWEGPVPEVVPHAEMIRIRRA</sequence>
<evidence type="ECO:0000259" key="7">
    <source>
        <dbReference type="Pfam" id="PF01568"/>
    </source>
</evidence>
<keyword evidence="4" id="KW-0479">Metal-binding</keyword>
<dbReference type="PANTHER" id="PTHR43742:SF10">
    <property type="entry name" value="TRIMETHYLAMINE-N-OXIDE REDUCTASE 2"/>
    <property type="match status" value="1"/>
</dbReference>
<dbReference type="Gene3D" id="2.40.40.20">
    <property type="match status" value="1"/>
</dbReference>
<dbReference type="PANTHER" id="PTHR43742">
    <property type="entry name" value="TRIMETHYLAMINE-N-OXIDE REDUCTASE"/>
    <property type="match status" value="1"/>
</dbReference>
<feature type="domain" description="Molybdopterin oxidoreductase N-terminal" evidence="8">
    <location>
        <begin position="9"/>
        <end position="47"/>
    </location>
</feature>
<dbReference type="RefSeq" id="WP_104005067.1">
    <property type="nucleotide sequence ID" value="NZ_FNVQ01000005.1"/>
</dbReference>
<evidence type="ECO:0000313" key="10">
    <source>
        <dbReference type="Proteomes" id="UP000236745"/>
    </source>
</evidence>
<evidence type="ECO:0000256" key="2">
    <source>
        <dbReference type="ARBA" id="ARBA00010312"/>
    </source>
</evidence>
<evidence type="ECO:0000256" key="3">
    <source>
        <dbReference type="ARBA" id="ARBA00022505"/>
    </source>
</evidence>
<dbReference type="GO" id="GO:0030288">
    <property type="term" value="C:outer membrane-bounded periplasmic space"/>
    <property type="evidence" value="ECO:0007669"/>
    <property type="project" value="TreeGrafter"/>
</dbReference>
<dbReference type="GO" id="GO:0043546">
    <property type="term" value="F:molybdopterin cofactor binding"/>
    <property type="evidence" value="ECO:0007669"/>
    <property type="project" value="InterPro"/>
</dbReference>
<dbReference type="Pfam" id="PF18364">
    <property type="entry name" value="Molybdopterin_N"/>
    <property type="match status" value="1"/>
</dbReference>
<protein>
    <submittedName>
        <fullName evidence="9">Biotin/methionine sulfoxide reductase</fullName>
    </submittedName>
</protein>
<dbReference type="AlphaFoldDB" id="A0A1H6DAG2"/>
<reference evidence="9 10" key="1">
    <citation type="submission" date="2016-10" db="EMBL/GenBank/DDBJ databases">
        <authorList>
            <person name="de Groot N.N."/>
        </authorList>
    </citation>
    <scope>NUCLEOTIDE SEQUENCE [LARGE SCALE GENOMIC DNA]</scope>
    <source>
        <strain evidence="9 10">DSM 22012</strain>
    </source>
</reference>
<organism evidence="9 10">
    <name type="scientific">Marinobacterium lutimaris</name>
    <dbReference type="NCBI Taxonomy" id="568106"/>
    <lineage>
        <taxon>Bacteria</taxon>
        <taxon>Pseudomonadati</taxon>
        <taxon>Pseudomonadota</taxon>
        <taxon>Gammaproteobacteria</taxon>
        <taxon>Oceanospirillales</taxon>
        <taxon>Oceanospirillaceae</taxon>
        <taxon>Marinobacterium</taxon>
    </lineage>
</organism>
<dbReference type="InterPro" id="IPR041460">
    <property type="entry name" value="Molybdopterin_N"/>
</dbReference>
<evidence type="ECO:0000313" key="9">
    <source>
        <dbReference type="EMBL" id="SEG81695.1"/>
    </source>
</evidence>
<dbReference type="InterPro" id="IPR006656">
    <property type="entry name" value="Mopterin_OxRdtase"/>
</dbReference>
<proteinExistence type="inferred from homology"/>
<evidence type="ECO:0000256" key="5">
    <source>
        <dbReference type="ARBA" id="ARBA00023002"/>
    </source>
</evidence>
<dbReference type="InterPro" id="IPR009010">
    <property type="entry name" value="Asp_de-COase-like_dom_sf"/>
</dbReference>
<feature type="domain" description="Molybdopterin oxidoreductase" evidence="6">
    <location>
        <begin position="52"/>
        <end position="516"/>
    </location>
</feature>
<evidence type="ECO:0000256" key="4">
    <source>
        <dbReference type="ARBA" id="ARBA00022723"/>
    </source>
</evidence>
<feature type="domain" description="Molybdopterin dinucleotide-binding" evidence="7">
    <location>
        <begin position="629"/>
        <end position="744"/>
    </location>
</feature>
<dbReference type="Pfam" id="PF00384">
    <property type="entry name" value="Molybdopterin"/>
    <property type="match status" value="1"/>
</dbReference>
<dbReference type="Gene3D" id="3.40.50.740">
    <property type="match status" value="1"/>
</dbReference>
<dbReference type="InterPro" id="IPR050612">
    <property type="entry name" value="Prok_Mopterin_Oxidored"/>
</dbReference>
<accession>A0A1H6DAG2</accession>
<dbReference type="Proteomes" id="UP000236745">
    <property type="component" value="Unassembled WGS sequence"/>
</dbReference>
<keyword evidence="10" id="KW-1185">Reference proteome</keyword>
<dbReference type="Gene3D" id="3.40.228.10">
    <property type="entry name" value="Dimethylsulfoxide Reductase, domain 2"/>
    <property type="match status" value="1"/>
</dbReference>
<dbReference type="OrthoDB" id="9815647at2"/>
<evidence type="ECO:0000259" key="6">
    <source>
        <dbReference type="Pfam" id="PF00384"/>
    </source>
</evidence>
<dbReference type="GO" id="GO:0009055">
    <property type="term" value="F:electron transfer activity"/>
    <property type="evidence" value="ECO:0007669"/>
    <property type="project" value="TreeGrafter"/>
</dbReference>
<dbReference type="SUPFAM" id="SSF53706">
    <property type="entry name" value="Formate dehydrogenase/DMSO reductase, domains 1-3"/>
    <property type="match status" value="1"/>
</dbReference>
<evidence type="ECO:0000256" key="1">
    <source>
        <dbReference type="ARBA" id="ARBA00001942"/>
    </source>
</evidence>
<dbReference type="InterPro" id="IPR006657">
    <property type="entry name" value="MoPterin_dinucl-bd_dom"/>
</dbReference>